<evidence type="ECO:0000259" key="1">
    <source>
        <dbReference type="Pfam" id="PF03102"/>
    </source>
</evidence>
<dbReference type="InterPro" id="IPR013132">
    <property type="entry name" value="PseI/NeuA/B-like_N"/>
</dbReference>
<dbReference type="GO" id="GO:0016051">
    <property type="term" value="P:carbohydrate biosynthetic process"/>
    <property type="evidence" value="ECO:0007669"/>
    <property type="project" value="InterPro"/>
</dbReference>
<gene>
    <name evidence="2" type="ORF">LCGC14_3016130</name>
</gene>
<evidence type="ECO:0000313" key="2">
    <source>
        <dbReference type="EMBL" id="KKK61259.1"/>
    </source>
</evidence>
<dbReference type="PANTHER" id="PTHR42966:SF1">
    <property type="entry name" value="SIALIC ACID SYNTHASE"/>
    <property type="match status" value="1"/>
</dbReference>
<reference evidence="2" key="1">
    <citation type="journal article" date="2015" name="Nature">
        <title>Complex archaea that bridge the gap between prokaryotes and eukaryotes.</title>
        <authorList>
            <person name="Spang A."/>
            <person name="Saw J.H."/>
            <person name="Jorgensen S.L."/>
            <person name="Zaremba-Niedzwiedzka K."/>
            <person name="Martijn J."/>
            <person name="Lind A.E."/>
            <person name="van Eijk R."/>
            <person name="Schleper C."/>
            <person name="Guy L."/>
            <person name="Ettema T.J."/>
        </authorList>
    </citation>
    <scope>NUCLEOTIDE SEQUENCE</scope>
</reference>
<name>A0A0F8Z4A9_9ZZZZ</name>
<feature type="non-terminal residue" evidence="2">
    <location>
        <position position="229"/>
    </location>
</feature>
<dbReference type="SUPFAM" id="SSF51569">
    <property type="entry name" value="Aldolase"/>
    <property type="match status" value="1"/>
</dbReference>
<feature type="domain" description="PseI/NeuA/B-like" evidence="1">
    <location>
        <begin position="35"/>
        <end position="228"/>
    </location>
</feature>
<dbReference type="Pfam" id="PF03102">
    <property type="entry name" value="NeuB"/>
    <property type="match status" value="1"/>
</dbReference>
<dbReference type="Gene3D" id="3.20.20.70">
    <property type="entry name" value="Aldolase class I"/>
    <property type="match status" value="1"/>
</dbReference>
<dbReference type="InterPro" id="IPR051690">
    <property type="entry name" value="PseI-like"/>
</dbReference>
<comment type="caution">
    <text evidence="2">The sequence shown here is derived from an EMBL/GenBank/DDBJ whole genome shotgun (WGS) entry which is preliminary data.</text>
</comment>
<proteinExistence type="predicted"/>
<organism evidence="2">
    <name type="scientific">marine sediment metagenome</name>
    <dbReference type="NCBI Taxonomy" id="412755"/>
    <lineage>
        <taxon>unclassified sequences</taxon>
        <taxon>metagenomes</taxon>
        <taxon>ecological metagenomes</taxon>
    </lineage>
</organism>
<protein>
    <recommendedName>
        <fullName evidence="1">PseI/NeuA/B-like domain-containing protein</fullName>
    </recommendedName>
</protein>
<accession>A0A0F8Z4A9</accession>
<dbReference type="EMBL" id="LAZR01062565">
    <property type="protein sequence ID" value="KKK61259.1"/>
    <property type="molecule type" value="Genomic_DNA"/>
</dbReference>
<dbReference type="InterPro" id="IPR013785">
    <property type="entry name" value="Aldolase_TIM"/>
</dbReference>
<dbReference type="PANTHER" id="PTHR42966">
    <property type="entry name" value="N-ACETYLNEURAMINATE SYNTHASE"/>
    <property type="match status" value="1"/>
</dbReference>
<dbReference type="GO" id="GO:0047444">
    <property type="term" value="F:N-acylneuraminate-9-phosphate synthase activity"/>
    <property type="evidence" value="ECO:0007669"/>
    <property type="project" value="TreeGrafter"/>
</dbReference>
<sequence>MKIGERNIGPGEPAYIIAEAGTAHAGDFRIAMQFVEAAKNVGADAIKFQMFTPREELFCPIDGDENRWAWWNQSMLHLREWKNVKQFAENQDIDFFASVFQKTGIEWGKELEFPVWKVASRAALTFPYEEVAGPFLVSLGAHDPTELDFIGTKNVRGMYCIMKYPTPLNQSRWHWQFNCTGLSDHSGTIFPALDAMARGASVIEVHIKLNDTGPDAESSITPYNLRQIC</sequence>
<dbReference type="AlphaFoldDB" id="A0A0F8Z4A9"/>